<protein>
    <submittedName>
        <fullName evidence="1">Uncharacterized protein</fullName>
    </submittedName>
</protein>
<dbReference type="AlphaFoldDB" id="A0A0F9CAC9"/>
<organism evidence="1">
    <name type="scientific">marine sediment metagenome</name>
    <dbReference type="NCBI Taxonomy" id="412755"/>
    <lineage>
        <taxon>unclassified sequences</taxon>
        <taxon>metagenomes</taxon>
        <taxon>ecological metagenomes</taxon>
    </lineage>
</organism>
<comment type="caution">
    <text evidence="1">The sequence shown here is derived from an EMBL/GenBank/DDBJ whole genome shotgun (WGS) entry which is preliminary data.</text>
</comment>
<dbReference type="EMBL" id="LAZR01034174">
    <property type="protein sequence ID" value="KKL46049.1"/>
    <property type="molecule type" value="Genomic_DNA"/>
</dbReference>
<sequence length="54" mass="5902">MIAVLVKLKETGEPLGYIVGYNDQGVLVAKEGETLKVYRSGLLEVVHILFPEGD</sequence>
<gene>
    <name evidence="1" type="ORF">LCGC14_2349500</name>
</gene>
<name>A0A0F9CAC9_9ZZZZ</name>
<evidence type="ECO:0000313" key="1">
    <source>
        <dbReference type="EMBL" id="KKL46049.1"/>
    </source>
</evidence>
<reference evidence="1" key="1">
    <citation type="journal article" date="2015" name="Nature">
        <title>Complex archaea that bridge the gap between prokaryotes and eukaryotes.</title>
        <authorList>
            <person name="Spang A."/>
            <person name="Saw J.H."/>
            <person name="Jorgensen S.L."/>
            <person name="Zaremba-Niedzwiedzka K."/>
            <person name="Martijn J."/>
            <person name="Lind A.E."/>
            <person name="van Eijk R."/>
            <person name="Schleper C."/>
            <person name="Guy L."/>
            <person name="Ettema T.J."/>
        </authorList>
    </citation>
    <scope>NUCLEOTIDE SEQUENCE</scope>
</reference>
<proteinExistence type="predicted"/>
<accession>A0A0F9CAC9</accession>